<feature type="compositionally biased region" description="Polar residues" evidence="1">
    <location>
        <begin position="1"/>
        <end position="12"/>
    </location>
</feature>
<dbReference type="EMBL" id="JAFJYH010000024">
    <property type="protein sequence ID" value="KAG4424136.1"/>
    <property type="molecule type" value="Genomic_DNA"/>
</dbReference>
<name>A0A8H7WFU9_9HELO</name>
<evidence type="ECO:0000256" key="1">
    <source>
        <dbReference type="SAM" id="MobiDB-lite"/>
    </source>
</evidence>
<keyword evidence="3" id="KW-1185">Reference proteome</keyword>
<organism evidence="2 3">
    <name type="scientific">Cadophora malorum</name>
    <dbReference type="NCBI Taxonomy" id="108018"/>
    <lineage>
        <taxon>Eukaryota</taxon>
        <taxon>Fungi</taxon>
        <taxon>Dikarya</taxon>
        <taxon>Ascomycota</taxon>
        <taxon>Pezizomycotina</taxon>
        <taxon>Leotiomycetes</taxon>
        <taxon>Helotiales</taxon>
        <taxon>Ploettnerulaceae</taxon>
        <taxon>Cadophora</taxon>
    </lineage>
</organism>
<sequence length="314" mass="35609">MDSSFSSDLSHQTESESEYSESSQSESVDQIPPKPPCTKRSNVSERLTGQSRLGLSGQGVWNQMIPIINRAVEDADRTAEWEEATERRDENNEFSDSAWNGDRIVVDGEEEVVWEGQQAALGQNLLPEQYIKLSFVRKYGNMAPEWTENKGKGKEKLSGKIYSSRGVVKVAPDTVQVDMMVYERTDISLNLPRMRNYTGTLLHEIGHALFGLWACNCDKCEVDDLATKGHPISGHGPAWMRISLKLERMMRRVFGYECWPGRSGALAVEGETIGCNYSRQDLTAFQVNRRIYRKYRFFGPAVRLLLRIPTTQVE</sequence>
<proteinExistence type="predicted"/>
<dbReference type="Proteomes" id="UP000664132">
    <property type="component" value="Unassembled WGS sequence"/>
</dbReference>
<feature type="region of interest" description="Disordered" evidence="1">
    <location>
        <begin position="1"/>
        <end position="46"/>
    </location>
</feature>
<comment type="caution">
    <text evidence="2">The sequence shown here is derived from an EMBL/GenBank/DDBJ whole genome shotgun (WGS) entry which is preliminary data.</text>
</comment>
<dbReference type="OrthoDB" id="5236983at2759"/>
<gene>
    <name evidence="2" type="ORF">IFR04_002690</name>
</gene>
<reference evidence="2" key="1">
    <citation type="submission" date="2021-02" db="EMBL/GenBank/DDBJ databases">
        <title>Genome sequence Cadophora malorum strain M34.</title>
        <authorList>
            <person name="Stefanovic E."/>
            <person name="Vu D."/>
            <person name="Scully C."/>
            <person name="Dijksterhuis J."/>
            <person name="Roader J."/>
            <person name="Houbraken J."/>
        </authorList>
    </citation>
    <scope>NUCLEOTIDE SEQUENCE</scope>
    <source>
        <strain evidence="2">M34</strain>
    </source>
</reference>
<evidence type="ECO:0000313" key="2">
    <source>
        <dbReference type="EMBL" id="KAG4424136.1"/>
    </source>
</evidence>
<evidence type="ECO:0000313" key="3">
    <source>
        <dbReference type="Proteomes" id="UP000664132"/>
    </source>
</evidence>
<accession>A0A8H7WFU9</accession>
<dbReference type="AlphaFoldDB" id="A0A8H7WFU9"/>
<evidence type="ECO:0008006" key="4">
    <source>
        <dbReference type="Google" id="ProtNLM"/>
    </source>
</evidence>
<protein>
    <recommendedName>
        <fullName evidence="4">SprT-like domain-containing protein</fullName>
    </recommendedName>
</protein>